<dbReference type="AlphaFoldDB" id="A0A5B7ITD9"/>
<evidence type="ECO:0000313" key="3">
    <source>
        <dbReference type="Proteomes" id="UP000324222"/>
    </source>
</evidence>
<evidence type="ECO:0000313" key="2">
    <source>
        <dbReference type="EMBL" id="MPC85419.1"/>
    </source>
</evidence>
<comment type="caution">
    <text evidence="2">The sequence shown here is derived from an EMBL/GenBank/DDBJ whole genome shotgun (WGS) entry which is preliminary data.</text>
</comment>
<gene>
    <name evidence="2" type="ORF">E2C01_080192</name>
</gene>
<dbReference type="Proteomes" id="UP000324222">
    <property type="component" value="Unassembled WGS sequence"/>
</dbReference>
<accession>A0A5B7ITD9</accession>
<keyword evidence="3" id="KW-1185">Reference proteome</keyword>
<evidence type="ECO:0000256" key="1">
    <source>
        <dbReference type="SAM" id="MobiDB-lite"/>
    </source>
</evidence>
<dbReference type="EMBL" id="VSRR010068404">
    <property type="protein sequence ID" value="MPC85419.1"/>
    <property type="molecule type" value="Genomic_DNA"/>
</dbReference>
<organism evidence="2 3">
    <name type="scientific">Portunus trituberculatus</name>
    <name type="common">Swimming crab</name>
    <name type="synonym">Neptunus trituberculatus</name>
    <dbReference type="NCBI Taxonomy" id="210409"/>
    <lineage>
        <taxon>Eukaryota</taxon>
        <taxon>Metazoa</taxon>
        <taxon>Ecdysozoa</taxon>
        <taxon>Arthropoda</taxon>
        <taxon>Crustacea</taxon>
        <taxon>Multicrustacea</taxon>
        <taxon>Malacostraca</taxon>
        <taxon>Eumalacostraca</taxon>
        <taxon>Eucarida</taxon>
        <taxon>Decapoda</taxon>
        <taxon>Pleocyemata</taxon>
        <taxon>Brachyura</taxon>
        <taxon>Eubrachyura</taxon>
        <taxon>Portunoidea</taxon>
        <taxon>Portunidae</taxon>
        <taxon>Portuninae</taxon>
        <taxon>Portunus</taxon>
    </lineage>
</organism>
<reference evidence="2 3" key="1">
    <citation type="submission" date="2019-05" db="EMBL/GenBank/DDBJ databases">
        <title>Another draft genome of Portunus trituberculatus and its Hox gene families provides insights of decapod evolution.</title>
        <authorList>
            <person name="Jeong J.-H."/>
            <person name="Song I."/>
            <person name="Kim S."/>
            <person name="Choi T."/>
            <person name="Kim D."/>
            <person name="Ryu S."/>
            <person name="Kim W."/>
        </authorList>
    </citation>
    <scope>NUCLEOTIDE SEQUENCE [LARGE SCALE GENOMIC DNA]</scope>
    <source>
        <tissue evidence="2">Muscle</tissue>
    </source>
</reference>
<protein>
    <submittedName>
        <fullName evidence="2">Uncharacterized protein</fullName>
    </submittedName>
</protein>
<name>A0A5B7ITD9_PORTR</name>
<sequence length="84" mass="8859">MRVKCRVAASAEPHQSTPSDEAGGDGDGEGQEGVGCSSTTREEPTRAPGGGRGCVTRVCRRGCGAIRVSYASRMLWETIRFTPT</sequence>
<feature type="region of interest" description="Disordered" evidence="1">
    <location>
        <begin position="1"/>
        <end position="53"/>
    </location>
</feature>
<proteinExistence type="predicted"/>